<keyword evidence="3" id="KW-1185">Reference proteome</keyword>
<evidence type="ECO:0000313" key="2">
    <source>
        <dbReference type="EMBL" id="OPJ76981.1"/>
    </source>
</evidence>
<proteinExistence type="predicted"/>
<dbReference type="Proteomes" id="UP000190648">
    <property type="component" value="Unassembled WGS sequence"/>
</dbReference>
<protein>
    <submittedName>
        <fullName evidence="2">Uncharacterized protein</fullName>
    </submittedName>
</protein>
<comment type="caution">
    <text evidence="2">The sequence shown here is derived from an EMBL/GenBank/DDBJ whole genome shotgun (WGS) entry which is preliminary data.</text>
</comment>
<evidence type="ECO:0000313" key="3">
    <source>
        <dbReference type="Proteomes" id="UP000190648"/>
    </source>
</evidence>
<dbReference type="EMBL" id="LSYS01005497">
    <property type="protein sequence ID" value="OPJ76981.1"/>
    <property type="molecule type" value="Genomic_DNA"/>
</dbReference>
<reference evidence="2 3" key="1">
    <citation type="submission" date="2016-02" db="EMBL/GenBank/DDBJ databases">
        <title>Band-tailed pigeon sequencing and assembly.</title>
        <authorList>
            <person name="Soares A.E."/>
            <person name="Novak B.J."/>
            <person name="Rice E.S."/>
            <person name="O'Connell B."/>
            <person name="Chang D."/>
            <person name="Weber S."/>
            <person name="Shapiro B."/>
        </authorList>
    </citation>
    <scope>NUCLEOTIDE SEQUENCE [LARGE SCALE GENOMIC DNA]</scope>
    <source>
        <strain evidence="2">BTP2013</strain>
        <tissue evidence="2">Blood</tissue>
    </source>
</reference>
<organism evidence="2 3">
    <name type="scientific">Patagioenas fasciata monilis</name>
    <dbReference type="NCBI Taxonomy" id="372326"/>
    <lineage>
        <taxon>Eukaryota</taxon>
        <taxon>Metazoa</taxon>
        <taxon>Chordata</taxon>
        <taxon>Craniata</taxon>
        <taxon>Vertebrata</taxon>
        <taxon>Euteleostomi</taxon>
        <taxon>Archelosauria</taxon>
        <taxon>Archosauria</taxon>
        <taxon>Dinosauria</taxon>
        <taxon>Saurischia</taxon>
        <taxon>Theropoda</taxon>
        <taxon>Coelurosauria</taxon>
        <taxon>Aves</taxon>
        <taxon>Neognathae</taxon>
        <taxon>Neoaves</taxon>
        <taxon>Columbimorphae</taxon>
        <taxon>Columbiformes</taxon>
        <taxon>Columbidae</taxon>
        <taxon>Patagioenas</taxon>
    </lineage>
</organism>
<feature type="region of interest" description="Disordered" evidence="1">
    <location>
        <begin position="1"/>
        <end position="41"/>
    </location>
</feature>
<name>A0A1V4JXW9_PATFA</name>
<evidence type="ECO:0000256" key="1">
    <source>
        <dbReference type="SAM" id="MobiDB-lite"/>
    </source>
</evidence>
<sequence>MSHRNPTAIAHQHSERPPEPLSTLIGTTEEMDVPPSSSDGAATSLGLKWSHFQRDWTFHPLRVDAGCLCFPTHSWIQAEKNVESRRDLHSWKKKRKPLGTNLVLLQKPTARCCPGLCTPSDAQIVVSCL</sequence>
<dbReference type="AlphaFoldDB" id="A0A1V4JXW9"/>
<accession>A0A1V4JXW9</accession>
<gene>
    <name evidence="2" type="ORF">AV530_007418</name>
</gene>